<dbReference type="EMBL" id="JASSQD010000002">
    <property type="protein sequence ID" value="MDK9558906.1"/>
    <property type="molecule type" value="Genomic_DNA"/>
</dbReference>
<sequence>MTMLCREIRVSLPAYSNNELSEARTEEIARHLHTCSLCRDWLESERVLTGALRRQAAIPAPSSGFETRVLDAATGSAPETGKGWSHSVLGGAIAAALALGIGLGVMLDERSPSPDTPVASAESAGESQPESSLAEVGQPTERTVRLAFRSGEALEDVTLTLELPPHVELASWPGQHELSWKVSLDAGENVLSLPLKVLFPGSGELVAKLDTGDRQKTFRAVIPESENAMPMKEGPSS</sequence>
<organism evidence="3 4">
    <name type="scientific">Marinobacter albus</name>
    <dbReference type="NCBI Taxonomy" id="3030833"/>
    <lineage>
        <taxon>Bacteria</taxon>
        <taxon>Pseudomonadati</taxon>
        <taxon>Pseudomonadota</taxon>
        <taxon>Gammaproteobacteria</taxon>
        <taxon>Pseudomonadales</taxon>
        <taxon>Marinobacteraceae</taxon>
        <taxon>Marinobacter</taxon>
    </lineage>
</organism>
<dbReference type="RefSeq" id="WP_228743381.1">
    <property type="nucleotide sequence ID" value="NZ_JASSQD010000002.1"/>
</dbReference>
<dbReference type="Proteomes" id="UP001223547">
    <property type="component" value="Unassembled WGS sequence"/>
</dbReference>
<evidence type="ECO:0000259" key="2">
    <source>
        <dbReference type="Pfam" id="PF13490"/>
    </source>
</evidence>
<dbReference type="InterPro" id="IPR027383">
    <property type="entry name" value="Znf_put"/>
</dbReference>
<dbReference type="Gene3D" id="1.10.10.1320">
    <property type="entry name" value="Anti-sigma factor, zinc-finger domain"/>
    <property type="match status" value="1"/>
</dbReference>
<keyword evidence="4" id="KW-1185">Reference proteome</keyword>
<accession>A0ABT7HH90</accession>
<proteinExistence type="predicted"/>
<gene>
    <name evidence="3" type="ORF">QQF73_14825</name>
</gene>
<protein>
    <submittedName>
        <fullName evidence="3">Zf-HC2 domain-containing protein</fullName>
    </submittedName>
</protein>
<comment type="caution">
    <text evidence="3">The sequence shown here is derived from an EMBL/GenBank/DDBJ whole genome shotgun (WGS) entry which is preliminary data.</text>
</comment>
<reference evidence="3 4" key="1">
    <citation type="submission" date="2023-05" db="EMBL/GenBank/DDBJ databases">
        <title>Marinobacter albus sp. nov., a marine bacterium isolated from sand in a coastal intertidal zone of huludao.</title>
        <authorList>
            <person name="Deng T."/>
        </authorList>
    </citation>
    <scope>NUCLEOTIDE SEQUENCE [LARGE SCALE GENOMIC DNA]</scope>
    <source>
        <strain evidence="3 4">M216</strain>
    </source>
</reference>
<evidence type="ECO:0000256" key="1">
    <source>
        <dbReference type="SAM" id="MobiDB-lite"/>
    </source>
</evidence>
<evidence type="ECO:0000313" key="3">
    <source>
        <dbReference type="EMBL" id="MDK9558906.1"/>
    </source>
</evidence>
<feature type="region of interest" description="Disordered" evidence="1">
    <location>
        <begin position="110"/>
        <end position="140"/>
    </location>
</feature>
<dbReference type="InterPro" id="IPR041916">
    <property type="entry name" value="Anti_sigma_zinc_sf"/>
</dbReference>
<dbReference type="Pfam" id="PF13490">
    <property type="entry name" value="zf-HC2"/>
    <property type="match status" value="1"/>
</dbReference>
<evidence type="ECO:0000313" key="4">
    <source>
        <dbReference type="Proteomes" id="UP001223547"/>
    </source>
</evidence>
<feature type="domain" description="Putative zinc-finger" evidence="2">
    <location>
        <begin position="5"/>
        <end position="39"/>
    </location>
</feature>
<name>A0ABT7HH90_9GAMM</name>